<accession>A0A1B7WZA5</accession>
<gene>
    <name evidence="1" type="ORF">AN484_17795</name>
</gene>
<comment type="caution">
    <text evidence="1">The sequence shown here is derived from an EMBL/GenBank/DDBJ whole genome shotgun (WGS) entry which is preliminary data.</text>
</comment>
<organism evidence="1 2">
    <name type="scientific">Aphanizomenon flos-aquae WA102</name>
    <dbReference type="NCBI Taxonomy" id="1710896"/>
    <lineage>
        <taxon>Bacteria</taxon>
        <taxon>Bacillati</taxon>
        <taxon>Cyanobacteriota</taxon>
        <taxon>Cyanophyceae</taxon>
        <taxon>Nostocales</taxon>
        <taxon>Aphanizomenonaceae</taxon>
        <taxon>Aphanizomenon</taxon>
    </lineage>
</organism>
<evidence type="ECO:0000313" key="2">
    <source>
        <dbReference type="Proteomes" id="UP000092093"/>
    </source>
</evidence>
<proteinExistence type="predicted"/>
<evidence type="ECO:0000313" key="1">
    <source>
        <dbReference type="EMBL" id="OBQ42448.1"/>
    </source>
</evidence>
<reference evidence="1 2" key="1">
    <citation type="submission" date="2015-09" db="EMBL/GenBank/DDBJ databases">
        <title>Aphanizomenon flos-aquae WA102.</title>
        <authorList>
            <person name="Driscoll C."/>
        </authorList>
    </citation>
    <scope>NUCLEOTIDE SEQUENCE [LARGE SCALE GENOMIC DNA]</scope>
    <source>
        <strain evidence="1">WA102</strain>
    </source>
</reference>
<sequence>MKSAKVTTKSGHSWTTSINGTYQSIVKYFMGKRFDVGVYPQEKMEQVVSVEVFDHDGTPEIVLPHIARLHYKPTGSITYGVMYDQGVYKTFRYLFNAKNCLDNTPIHLVQLYALSHSGLTFLNSDYEITVIE</sequence>
<dbReference type="AlphaFoldDB" id="A0A1B7WZA5"/>
<dbReference type="Proteomes" id="UP000092093">
    <property type="component" value="Unassembled WGS sequence"/>
</dbReference>
<name>A0A1B7WZA5_APHFL</name>
<protein>
    <submittedName>
        <fullName evidence="1">Uncharacterized protein</fullName>
    </submittedName>
</protein>
<dbReference type="EMBL" id="LJOW01000105">
    <property type="protein sequence ID" value="OBQ42448.1"/>
    <property type="molecule type" value="Genomic_DNA"/>
</dbReference>